<dbReference type="AlphaFoldDB" id="A0AAD4VM69"/>
<accession>A0AAD4VM69</accession>
<proteinExistence type="predicted"/>
<comment type="caution">
    <text evidence="1">The sequence shown here is derived from an EMBL/GenBank/DDBJ whole genome shotgun (WGS) entry which is preliminary data.</text>
</comment>
<reference evidence="1 2" key="1">
    <citation type="journal article" date="2022" name="G3 (Bethesda)">
        <title>Whole-genome sequence and methylome profiling of the almond [Prunus dulcis (Mill.) D.A. Webb] cultivar 'Nonpareil'.</title>
        <authorList>
            <person name="D'Amico-Willman K.M."/>
            <person name="Ouma W.Z."/>
            <person name="Meulia T."/>
            <person name="Sideli G.M."/>
            <person name="Gradziel T.M."/>
            <person name="Fresnedo-Ramirez J."/>
        </authorList>
    </citation>
    <scope>NUCLEOTIDE SEQUENCE [LARGE SCALE GENOMIC DNA]</scope>
    <source>
        <strain evidence="1">Clone GOH B32 T37-40</strain>
    </source>
</reference>
<evidence type="ECO:0000313" key="1">
    <source>
        <dbReference type="EMBL" id="KAI5326712.1"/>
    </source>
</evidence>
<sequence length="76" mass="8771">MTQHQQPHLFSSQALLLLLRRRQDRVGGVIFFPQFLSHISLRQCINIVGAVINNYNFKAIFALHEISECSANLRHI</sequence>
<dbReference type="Proteomes" id="UP001054821">
    <property type="component" value="Chromosome 6"/>
</dbReference>
<evidence type="ECO:0000313" key="2">
    <source>
        <dbReference type="Proteomes" id="UP001054821"/>
    </source>
</evidence>
<dbReference type="EMBL" id="JAJFAZ020000006">
    <property type="protein sequence ID" value="KAI5326712.1"/>
    <property type="molecule type" value="Genomic_DNA"/>
</dbReference>
<gene>
    <name evidence="1" type="ORF">L3X38_035786</name>
</gene>
<name>A0AAD4VM69_PRUDU</name>
<protein>
    <submittedName>
        <fullName evidence="1">Uncharacterized protein</fullName>
    </submittedName>
</protein>
<keyword evidence="2" id="KW-1185">Reference proteome</keyword>
<organism evidence="1 2">
    <name type="scientific">Prunus dulcis</name>
    <name type="common">Almond</name>
    <name type="synonym">Amygdalus dulcis</name>
    <dbReference type="NCBI Taxonomy" id="3755"/>
    <lineage>
        <taxon>Eukaryota</taxon>
        <taxon>Viridiplantae</taxon>
        <taxon>Streptophyta</taxon>
        <taxon>Embryophyta</taxon>
        <taxon>Tracheophyta</taxon>
        <taxon>Spermatophyta</taxon>
        <taxon>Magnoliopsida</taxon>
        <taxon>eudicotyledons</taxon>
        <taxon>Gunneridae</taxon>
        <taxon>Pentapetalae</taxon>
        <taxon>rosids</taxon>
        <taxon>fabids</taxon>
        <taxon>Rosales</taxon>
        <taxon>Rosaceae</taxon>
        <taxon>Amygdaloideae</taxon>
        <taxon>Amygdaleae</taxon>
        <taxon>Prunus</taxon>
    </lineage>
</organism>